<evidence type="ECO:0000313" key="2">
    <source>
        <dbReference type="EMBL" id="EGN57169.1"/>
    </source>
</evidence>
<dbReference type="InterPro" id="IPR001173">
    <property type="entry name" value="Glyco_trans_2-like"/>
</dbReference>
<dbReference type="Pfam" id="PF00535">
    <property type="entry name" value="Glycos_transf_2"/>
    <property type="match status" value="1"/>
</dbReference>
<dbReference type="PANTHER" id="PTHR22916">
    <property type="entry name" value="GLYCOSYLTRANSFERASE"/>
    <property type="match status" value="1"/>
</dbReference>
<dbReference type="eggNOG" id="COG1215">
    <property type="taxonomic scope" value="Bacteria"/>
</dbReference>
<dbReference type="PANTHER" id="PTHR22916:SF3">
    <property type="entry name" value="UDP-GLCNAC:BETAGAL BETA-1,3-N-ACETYLGLUCOSAMINYLTRANSFERASE-LIKE PROTEIN 1"/>
    <property type="match status" value="1"/>
</dbReference>
<dbReference type="STRING" id="688246.Premu_1764"/>
<dbReference type="InterPro" id="IPR029044">
    <property type="entry name" value="Nucleotide-diphossugar_trans"/>
</dbReference>
<dbReference type="RefSeq" id="WP_007574541.1">
    <property type="nucleotide sequence ID" value="NZ_BPTS01000002.1"/>
</dbReference>
<dbReference type="OrthoDB" id="9788101at2"/>
<reference evidence="3" key="1">
    <citation type="journal article" date="2011" name="Stand. Genomic Sci.">
        <title>Non-contiguous finished genome sequence of the opportunistic oral pathogen Prevotella multisaccharivorax type strain (PPPA20).</title>
        <authorList>
            <person name="Pati A."/>
            <person name="Gronow S."/>
            <person name="Lu M."/>
            <person name="Lapidus A."/>
            <person name="Nolan M."/>
            <person name="Lucas S."/>
            <person name="Hammon N."/>
            <person name="Deshpande S."/>
            <person name="Cheng J.F."/>
            <person name="Tapia R."/>
            <person name="Han C."/>
            <person name="Goodwin L."/>
            <person name="Pitluck S."/>
            <person name="Liolios K."/>
            <person name="Pagani I."/>
            <person name="Mavromatis K."/>
            <person name="Mikhailova N."/>
            <person name="Huntemann M."/>
            <person name="Chen A."/>
            <person name="Palaniappan K."/>
            <person name="Land M."/>
            <person name="Hauser L."/>
            <person name="Detter J.C."/>
            <person name="Brambilla E.M."/>
            <person name="Rohde M."/>
            <person name="Goker M."/>
            <person name="Woyke T."/>
            <person name="Bristow J."/>
            <person name="Eisen J.A."/>
            <person name="Markowitz V."/>
            <person name="Hugenholtz P."/>
            <person name="Kyrpides N.C."/>
            <person name="Klenk H.P."/>
            <person name="Ivanova N."/>
        </authorList>
    </citation>
    <scope>NUCLEOTIDE SEQUENCE [LARGE SCALE GENOMIC DNA]</scope>
    <source>
        <strain evidence="3">DSM 17128</strain>
    </source>
</reference>
<evidence type="ECO:0000259" key="1">
    <source>
        <dbReference type="Pfam" id="PF00535"/>
    </source>
</evidence>
<dbReference type="SUPFAM" id="SSF53448">
    <property type="entry name" value="Nucleotide-diphospho-sugar transferases"/>
    <property type="match status" value="1"/>
</dbReference>
<dbReference type="CDD" id="cd06433">
    <property type="entry name" value="GT_2_WfgS_like"/>
    <property type="match status" value="1"/>
</dbReference>
<organism evidence="2 3">
    <name type="scientific">Hallella multisaccharivorax DSM 17128</name>
    <dbReference type="NCBI Taxonomy" id="688246"/>
    <lineage>
        <taxon>Bacteria</taxon>
        <taxon>Pseudomonadati</taxon>
        <taxon>Bacteroidota</taxon>
        <taxon>Bacteroidia</taxon>
        <taxon>Bacteroidales</taxon>
        <taxon>Prevotellaceae</taxon>
        <taxon>Hallella</taxon>
    </lineage>
</organism>
<dbReference type="HOGENOM" id="CLU_025996_21_1_10"/>
<proteinExistence type="predicted"/>
<name>F8N5Y5_9BACT</name>
<evidence type="ECO:0000313" key="3">
    <source>
        <dbReference type="Proteomes" id="UP000002772"/>
    </source>
</evidence>
<accession>F8N5Y5</accession>
<protein>
    <submittedName>
        <fullName evidence="2">Glycosyl transferase family 2</fullName>
    </submittedName>
</protein>
<sequence>MKISVITASFNSAATIKDTMDSLLRQTFTDWEYIVVDGGSTDGTVELLKQYESRMGARMSWTSEPDSGIYDAMNKGIVKASGDVVGILNSDDYFTSDDVLSHVADAFSDAALDAVYGDIHFIHDGEPNKIVRYYSSRLFRPFWLRFGFMPAHPSFYVRRHIYEEAGLYDTSYKIGSDFEMMVRLFRNYRITSRYIPMDFVTMRTGGVSTKNLQSRFILLKEDVRACRKNGIYTNQLMIAVKYLYKILECKV</sequence>
<keyword evidence="2" id="KW-0808">Transferase</keyword>
<dbReference type="Gene3D" id="3.90.550.10">
    <property type="entry name" value="Spore Coat Polysaccharide Biosynthesis Protein SpsA, Chain A"/>
    <property type="match status" value="1"/>
</dbReference>
<feature type="domain" description="Glycosyltransferase 2-like" evidence="1">
    <location>
        <begin position="4"/>
        <end position="133"/>
    </location>
</feature>
<gene>
    <name evidence="2" type="ORF">Premu_1764</name>
</gene>
<dbReference type="Proteomes" id="UP000002772">
    <property type="component" value="Unassembled WGS sequence"/>
</dbReference>
<dbReference type="GO" id="GO:0016758">
    <property type="term" value="F:hexosyltransferase activity"/>
    <property type="evidence" value="ECO:0007669"/>
    <property type="project" value="UniProtKB-ARBA"/>
</dbReference>
<dbReference type="AlphaFoldDB" id="F8N5Y5"/>
<dbReference type="EMBL" id="GL945017">
    <property type="protein sequence ID" value="EGN57169.1"/>
    <property type="molecule type" value="Genomic_DNA"/>
</dbReference>
<keyword evidence="3" id="KW-1185">Reference proteome</keyword>